<dbReference type="Pfam" id="PF04545">
    <property type="entry name" value="Sigma70_r4"/>
    <property type="match status" value="1"/>
</dbReference>
<feature type="DNA-binding region" description="H-T-H motif" evidence="6">
    <location>
        <begin position="209"/>
        <end position="228"/>
    </location>
</feature>
<evidence type="ECO:0000313" key="11">
    <source>
        <dbReference type="Proteomes" id="UP000295717"/>
    </source>
</evidence>
<dbReference type="AlphaFoldDB" id="A0A4R3MY00"/>
<name>A0A4R3MY00_9GAMM</name>
<dbReference type="GO" id="GO:0006352">
    <property type="term" value="P:DNA-templated transcription initiation"/>
    <property type="evidence" value="ECO:0007669"/>
    <property type="project" value="UniProtKB-UniRule"/>
</dbReference>
<comment type="caution">
    <text evidence="10">The sequence shown here is derived from an EMBL/GenBank/DDBJ whole genome shotgun (WGS) entry which is preliminary data.</text>
</comment>
<evidence type="ECO:0000259" key="8">
    <source>
        <dbReference type="Pfam" id="PF04542"/>
    </source>
</evidence>
<dbReference type="NCBIfam" id="TIGR02479">
    <property type="entry name" value="FliA_WhiG"/>
    <property type="match status" value="1"/>
</dbReference>
<evidence type="ECO:0000313" key="10">
    <source>
        <dbReference type="EMBL" id="TCT21254.1"/>
    </source>
</evidence>
<comment type="function">
    <text evidence="6">Sigma factors are initiation factors that promote the attachment of RNA polymerase to specific initiation sites and are then released. This sigma factor controls the expression of flagella-related genes.</text>
</comment>
<comment type="similarity">
    <text evidence="6">Belongs to the sigma-70 factor family. FliA subfamily.</text>
</comment>
<dbReference type="PIRSF" id="PIRSF000770">
    <property type="entry name" value="RNA_pol_sigma-SigE/K"/>
    <property type="match status" value="1"/>
</dbReference>
<dbReference type="InterPro" id="IPR007630">
    <property type="entry name" value="RNA_pol_sigma70_r4"/>
</dbReference>
<dbReference type="InterPro" id="IPR007624">
    <property type="entry name" value="RNA_pol_sigma70_r3"/>
</dbReference>
<feature type="domain" description="RNA polymerase sigma-70 region 3" evidence="7">
    <location>
        <begin position="101"/>
        <end position="168"/>
    </location>
</feature>
<dbReference type="InterPro" id="IPR028617">
    <property type="entry name" value="Sigma70_FliA"/>
</dbReference>
<dbReference type="HAMAP" id="MF_00962">
    <property type="entry name" value="Sigma70_FliA"/>
    <property type="match status" value="1"/>
</dbReference>
<feature type="region of interest" description="Sigma-70 factor domain-2" evidence="6">
    <location>
        <begin position="20"/>
        <end position="92"/>
    </location>
</feature>
<dbReference type="OrthoDB" id="9799825at2"/>
<feature type="region of interest" description="Sigma-70 factor domain-4" evidence="6">
    <location>
        <begin position="187"/>
        <end position="235"/>
    </location>
</feature>
<accession>A0A4R3MY00</accession>
<dbReference type="SUPFAM" id="SSF88659">
    <property type="entry name" value="Sigma3 and sigma4 domains of RNA polymerase sigma factors"/>
    <property type="match status" value="2"/>
</dbReference>
<evidence type="ECO:0000256" key="3">
    <source>
        <dbReference type="ARBA" id="ARBA00023082"/>
    </source>
</evidence>
<dbReference type="InterPro" id="IPR000943">
    <property type="entry name" value="RNA_pol_sigma70"/>
</dbReference>
<dbReference type="InterPro" id="IPR012845">
    <property type="entry name" value="RNA_pol_sigma_FliA_WhiG"/>
</dbReference>
<comment type="subcellular location">
    <subcellularLocation>
        <location evidence="6">Cytoplasm</location>
    </subcellularLocation>
</comment>
<dbReference type="EMBL" id="SMAO01000004">
    <property type="protein sequence ID" value="TCT21254.1"/>
    <property type="molecule type" value="Genomic_DNA"/>
</dbReference>
<evidence type="ECO:0000259" key="7">
    <source>
        <dbReference type="Pfam" id="PF04539"/>
    </source>
</evidence>
<dbReference type="PANTHER" id="PTHR30385">
    <property type="entry name" value="SIGMA FACTOR F FLAGELLAR"/>
    <property type="match status" value="1"/>
</dbReference>
<sequence>MVLNRSLPGYAKVADRAEELVAAHLDLVRRIAHHLAARLPASVQIEDLVQSGMIGLIEASRQFQAGQGATFATYAGIRIRGAMIDELRRADWTPRSVHRNSRRIAAAIHQIESREGRAAQDREIAAELEVTLDDYHAMLQDTASAQILGLEDLFGEDMEADRLLPGESAAPGELFERERLRDALAQALASLPEKERLVLALYYDEELNLREIGAVIELTESRVSQIRSQALHRLRVRLSEWRQTGS</sequence>
<feature type="domain" description="RNA polymerase sigma-70 region 4" evidence="9">
    <location>
        <begin position="187"/>
        <end position="235"/>
    </location>
</feature>
<dbReference type="NCBIfam" id="NF005413">
    <property type="entry name" value="PRK06986.1"/>
    <property type="match status" value="1"/>
</dbReference>
<dbReference type="PRINTS" id="PR00046">
    <property type="entry name" value="SIGMA70FCT"/>
</dbReference>
<feature type="domain" description="RNA polymerase sigma-70 region 2" evidence="8">
    <location>
        <begin position="20"/>
        <end position="93"/>
    </location>
</feature>
<protein>
    <recommendedName>
        <fullName evidence="6">RNA polymerase sigma factor FliA</fullName>
    </recommendedName>
    <alternativeName>
        <fullName evidence="6">RNA polymerase sigma factor for flagellar operon</fullName>
    </alternativeName>
    <alternativeName>
        <fullName evidence="6">Sigma F</fullName>
    </alternativeName>
    <alternativeName>
        <fullName evidence="6">Sigma-28</fullName>
    </alternativeName>
</protein>
<evidence type="ECO:0000256" key="1">
    <source>
        <dbReference type="ARBA" id="ARBA00022490"/>
    </source>
</evidence>
<keyword evidence="1 6" id="KW-0963">Cytoplasm</keyword>
<evidence type="ECO:0000256" key="6">
    <source>
        <dbReference type="HAMAP-Rule" id="MF_00962"/>
    </source>
</evidence>
<keyword evidence="2 6" id="KW-0805">Transcription regulation</keyword>
<organism evidence="10 11">
    <name type="scientific">Thiobaca trueperi</name>
    <dbReference type="NCBI Taxonomy" id="127458"/>
    <lineage>
        <taxon>Bacteria</taxon>
        <taxon>Pseudomonadati</taxon>
        <taxon>Pseudomonadota</taxon>
        <taxon>Gammaproteobacteria</taxon>
        <taxon>Chromatiales</taxon>
        <taxon>Chromatiaceae</taxon>
        <taxon>Thiobaca</taxon>
    </lineage>
</organism>
<dbReference type="Gene3D" id="1.20.140.160">
    <property type="match status" value="1"/>
</dbReference>
<dbReference type="GO" id="GO:0005737">
    <property type="term" value="C:cytoplasm"/>
    <property type="evidence" value="ECO:0007669"/>
    <property type="project" value="UniProtKB-SubCell"/>
</dbReference>
<gene>
    <name evidence="6" type="primary">fliA</name>
    <name evidence="10" type="ORF">EDC35_104109</name>
</gene>
<dbReference type="NCBIfam" id="TIGR02937">
    <property type="entry name" value="sigma70-ECF"/>
    <property type="match status" value="1"/>
</dbReference>
<proteinExistence type="inferred from homology"/>
<dbReference type="InterPro" id="IPR013325">
    <property type="entry name" value="RNA_pol_sigma_r2"/>
</dbReference>
<dbReference type="GO" id="GO:0003677">
    <property type="term" value="F:DNA binding"/>
    <property type="evidence" value="ECO:0007669"/>
    <property type="project" value="UniProtKB-UniRule"/>
</dbReference>
<evidence type="ECO:0000256" key="5">
    <source>
        <dbReference type="ARBA" id="ARBA00023163"/>
    </source>
</evidence>
<keyword evidence="11" id="KW-1185">Reference proteome</keyword>
<evidence type="ECO:0000259" key="9">
    <source>
        <dbReference type="Pfam" id="PF04545"/>
    </source>
</evidence>
<dbReference type="InterPro" id="IPR014284">
    <property type="entry name" value="RNA_pol_sigma-70_dom"/>
</dbReference>
<keyword evidence="4 6" id="KW-0238">DNA-binding</keyword>
<dbReference type="Gene3D" id="1.10.1740.10">
    <property type="match status" value="1"/>
</dbReference>
<evidence type="ECO:0000256" key="4">
    <source>
        <dbReference type="ARBA" id="ARBA00023125"/>
    </source>
</evidence>
<dbReference type="PANTHER" id="PTHR30385:SF7">
    <property type="entry name" value="RNA POLYMERASE SIGMA FACTOR FLIA"/>
    <property type="match status" value="1"/>
</dbReference>
<dbReference type="InterPro" id="IPR013324">
    <property type="entry name" value="RNA_pol_sigma_r3/r4-like"/>
</dbReference>
<dbReference type="Proteomes" id="UP000295717">
    <property type="component" value="Unassembled WGS sequence"/>
</dbReference>
<dbReference type="Pfam" id="PF04539">
    <property type="entry name" value="Sigma70_r3"/>
    <property type="match status" value="1"/>
</dbReference>
<dbReference type="GO" id="GO:0003899">
    <property type="term" value="F:DNA-directed RNA polymerase activity"/>
    <property type="evidence" value="ECO:0007669"/>
    <property type="project" value="InterPro"/>
</dbReference>
<dbReference type="CDD" id="cd06171">
    <property type="entry name" value="Sigma70_r4"/>
    <property type="match status" value="1"/>
</dbReference>
<evidence type="ECO:0000256" key="2">
    <source>
        <dbReference type="ARBA" id="ARBA00023015"/>
    </source>
</evidence>
<dbReference type="Pfam" id="PF04542">
    <property type="entry name" value="Sigma70_r2"/>
    <property type="match status" value="1"/>
</dbReference>
<comment type="caution">
    <text evidence="6">Lacks conserved residue(s) required for the propagation of feature annotation.</text>
</comment>
<dbReference type="GO" id="GO:0016987">
    <property type="term" value="F:sigma factor activity"/>
    <property type="evidence" value="ECO:0007669"/>
    <property type="project" value="UniProtKB-UniRule"/>
</dbReference>
<feature type="short sequence motif" description="Interaction with polymerase core subunit RpoC" evidence="6">
    <location>
        <begin position="47"/>
        <end position="50"/>
    </location>
</feature>
<keyword evidence="5 6" id="KW-0804">Transcription</keyword>
<dbReference type="InterPro" id="IPR007627">
    <property type="entry name" value="RNA_pol_sigma70_r2"/>
</dbReference>
<keyword evidence="3 6" id="KW-0731">Sigma factor</keyword>
<reference evidence="10 11" key="1">
    <citation type="submission" date="2019-03" db="EMBL/GenBank/DDBJ databases">
        <title>Genomic Encyclopedia of Type Strains, Phase IV (KMG-IV): sequencing the most valuable type-strain genomes for metagenomic binning, comparative biology and taxonomic classification.</title>
        <authorList>
            <person name="Goeker M."/>
        </authorList>
    </citation>
    <scope>NUCLEOTIDE SEQUENCE [LARGE SCALE GENOMIC DNA]</scope>
    <source>
        <strain evidence="10 11">DSM 13587</strain>
    </source>
</reference>
<dbReference type="SUPFAM" id="SSF88946">
    <property type="entry name" value="Sigma2 domain of RNA polymerase sigma factors"/>
    <property type="match status" value="1"/>
</dbReference>